<comment type="caution">
    <text evidence="1">The sequence shown here is derived from an EMBL/GenBank/DDBJ whole genome shotgun (WGS) entry which is preliminary data.</text>
</comment>
<name>A0A9J6G057_HAELO</name>
<proteinExistence type="predicted"/>
<dbReference type="AlphaFoldDB" id="A0A9J6G057"/>
<accession>A0A9J6G057</accession>
<dbReference type="EMBL" id="JABSTR010000004">
    <property type="protein sequence ID" value="KAH9368439.1"/>
    <property type="molecule type" value="Genomic_DNA"/>
</dbReference>
<dbReference type="VEuPathDB" id="VectorBase:HLOH_053625"/>
<organism evidence="1 2">
    <name type="scientific">Haemaphysalis longicornis</name>
    <name type="common">Bush tick</name>
    <dbReference type="NCBI Taxonomy" id="44386"/>
    <lineage>
        <taxon>Eukaryota</taxon>
        <taxon>Metazoa</taxon>
        <taxon>Ecdysozoa</taxon>
        <taxon>Arthropoda</taxon>
        <taxon>Chelicerata</taxon>
        <taxon>Arachnida</taxon>
        <taxon>Acari</taxon>
        <taxon>Parasitiformes</taxon>
        <taxon>Ixodida</taxon>
        <taxon>Ixodoidea</taxon>
        <taxon>Ixodidae</taxon>
        <taxon>Haemaphysalinae</taxon>
        <taxon>Haemaphysalis</taxon>
    </lineage>
</organism>
<reference evidence="1 2" key="1">
    <citation type="journal article" date="2020" name="Cell">
        <title>Large-Scale Comparative Analyses of Tick Genomes Elucidate Their Genetic Diversity and Vector Capacities.</title>
        <authorList>
            <consortium name="Tick Genome and Microbiome Consortium (TIGMIC)"/>
            <person name="Jia N."/>
            <person name="Wang J."/>
            <person name="Shi W."/>
            <person name="Du L."/>
            <person name="Sun Y."/>
            <person name="Zhan W."/>
            <person name="Jiang J.F."/>
            <person name="Wang Q."/>
            <person name="Zhang B."/>
            <person name="Ji P."/>
            <person name="Bell-Sakyi L."/>
            <person name="Cui X.M."/>
            <person name="Yuan T.T."/>
            <person name="Jiang B.G."/>
            <person name="Yang W.F."/>
            <person name="Lam T.T."/>
            <person name="Chang Q.C."/>
            <person name="Ding S.J."/>
            <person name="Wang X.J."/>
            <person name="Zhu J.G."/>
            <person name="Ruan X.D."/>
            <person name="Zhao L."/>
            <person name="Wei J.T."/>
            <person name="Ye R.Z."/>
            <person name="Que T.C."/>
            <person name="Du C.H."/>
            <person name="Zhou Y.H."/>
            <person name="Cheng J.X."/>
            <person name="Dai P.F."/>
            <person name="Guo W.B."/>
            <person name="Han X.H."/>
            <person name="Huang E.J."/>
            <person name="Li L.F."/>
            <person name="Wei W."/>
            <person name="Gao Y.C."/>
            <person name="Liu J.Z."/>
            <person name="Shao H.Z."/>
            <person name="Wang X."/>
            <person name="Wang C.C."/>
            <person name="Yang T.C."/>
            <person name="Huo Q.B."/>
            <person name="Li W."/>
            <person name="Chen H.Y."/>
            <person name="Chen S.E."/>
            <person name="Zhou L.G."/>
            <person name="Ni X.B."/>
            <person name="Tian J.H."/>
            <person name="Sheng Y."/>
            <person name="Liu T."/>
            <person name="Pan Y.S."/>
            <person name="Xia L.Y."/>
            <person name="Li J."/>
            <person name="Zhao F."/>
            <person name="Cao W.C."/>
        </authorList>
    </citation>
    <scope>NUCLEOTIDE SEQUENCE [LARGE SCALE GENOMIC DNA]</scope>
    <source>
        <strain evidence="1">HaeL-2018</strain>
    </source>
</reference>
<sequence length="226" mass="25395">MTDLIETRRTKISRLNYKPKDPRSGRISGPIHVGELKQYFRRKETADAPLRAREVASSTEAVRKEGSRRPTMTPAIGEFVDRVSHRLRRVQTRTPRVQATLQPRRHYAGPSASQPGRTRAQLFYAKNSTPQPVQRLIALLHVGEESAGGAPSESHRWRFANWPTERHHHECGLQTGSNRTRSSLLTRKQRLPGLLHRCGLRTIGLPTVYAASLVCGLTNPGQAADF</sequence>
<evidence type="ECO:0000313" key="2">
    <source>
        <dbReference type="Proteomes" id="UP000821853"/>
    </source>
</evidence>
<evidence type="ECO:0000313" key="1">
    <source>
        <dbReference type="EMBL" id="KAH9368439.1"/>
    </source>
</evidence>
<dbReference type="Proteomes" id="UP000821853">
    <property type="component" value="Chromosome 2"/>
</dbReference>
<gene>
    <name evidence="1" type="ORF">HPB48_012631</name>
</gene>
<keyword evidence="2" id="KW-1185">Reference proteome</keyword>
<protein>
    <submittedName>
        <fullName evidence="1">Uncharacterized protein</fullName>
    </submittedName>
</protein>